<dbReference type="Pfam" id="PF00990">
    <property type="entry name" value="GGDEF"/>
    <property type="match status" value="1"/>
</dbReference>
<dbReference type="InterPro" id="IPR029787">
    <property type="entry name" value="Nucleotide_cyclase"/>
</dbReference>
<dbReference type="OrthoDB" id="23692at2"/>
<evidence type="ECO:0000256" key="1">
    <source>
        <dbReference type="SAM" id="MobiDB-lite"/>
    </source>
</evidence>
<dbReference type="SMART" id="SM00267">
    <property type="entry name" value="GGDEF"/>
    <property type="match status" value="1"/>
</dbReference>
<dbReference type="CDD" id="cd01949">
    <property type="entry name" value="GGDEF"/>
    <property type="match status" value="1"/>
</dbReference>
<dbReference type="InterPro" id="IPR000160">
    <property type="entry name" value="GGDEF_dom"/>
</dbReference>
<feature type="region of interest" description="Disordered" evidence="1">
    <location>
        <begin position="1"/>
        <end position="21"/>
    </location>
</feature>
<dbReference type="SMART" id="SM00052">
    <property type="entry name" value="EAL"/>
    <property type="match status" value="1"/>
</dbReference>
<proteinExistence type="predicted"/>
<keyword evidence="6" id="KW-1185">Reference proteome</keyword>
<reference evidence="5" key="1">
    <citation type="journal article" date="2019" name="Microbiol. Resour. Announc.">
        <title>Complete Genome Sequence of Rubrobacter xylanophilus Strain AA3-22, Isolated from Arima Onsen in Japan.</title>
        <authorList>
            <person name="Tomariguchi N."/>
            <person name="Miyazaki K."/>
        </authorList>
    </citation>
    <scope>NUCLEOTIDE SEQUENCE [LARGE SCALE GENOMIC DNA]</scope>
    <source>
        <strain evidence="5">AA3-22</strain>
    </source>
</reference>
<feature type="compositionally biased region" description="Basic and acidic residues" evidence="1">
    <location>
        <begin position="656"/>
        <end position="677"/>
    </location>
</feature>
<dbReference type="Gene3D" id="3.30.70.270">
    <property type="match status" value="1"/>
</dbReference>
<organism evidence="5 6">
    <name type="scientific">Rubrobacter xylanophilus</name>
    <dbReference type="NCBI Taxonomy" id="49319"/>
    <lineage>
        <taxon>Bacteria</taxon>
        <taxon>Bacillati</taxon>
        <taxon>Actinomycetota</taxon>
        <taxon>Rubrobacteria</taxon>
        <taxon>Rubrobacterales</taxon>
        <taxon>Rubrobacteraceae</taxon>
        <taxon>Rubrobacter</taxon>
    </lineage>
</organism>
<sequence length="677" mass="73955">MTQAGGRGESPGPSEGGAGNGGTAPGWAVLAAVLLLLSAGILAGSGLREHARQDQRALLLLGEIEARAYLLSSLSWEAAARDGTSPALAAREREVLSAALRDIGELRSLDATREREQSAARRVARAFREYAATLDEGPAEQTGEAAGRLRDALEEAERIYAADARRTALLADAGGVLGLLAAATAAGLLYVRYSRAREAAAAAEAERRALRRSEELFRHRALHDPLTGLPNRTLFQERLRQALSRPGTPGRVAVLFMDLDNFKVVNDSLGHEVGDRLLVAVSRRLRGCLRSTDVAARLGGDEFTVLLEDFSGTRCPEEVSRRILRELGKPFVVEGHTLFVEASVGVATDADDGERPEDLLRAADVALYRAKAAGKNRYHVFDREGDAPELERLRLENELREAAANGELELFYQPVYSLELGRAVGMEALLRWNHPRRGTMLPGQFIPMAEETGLIVPVGRWVLEEAVRQAREWERSLPAGAAPMVGVNLSLRQFQNPGLVEHVARLLRESGLDPSLLTLEITESVAMHDVPATVEILERLNAMGVWLVIDDFGTGNSSIAYVGSRFRMNHLKLDGTFVREFLDDPENPTILPGLIDFAHTVGLRVIAEGVETRGQFERLRELGCEFVQGYYVAPPLPAGEATKLLAGRIPLFGGEPPRERGGHKERRSKDAQDRAYR</sequence>
<dbReference type="RefSeq" id="WP_143526734.1">
    <property type="nucleotide sequence ID" value="NZ_AP019791.1"/>
</dbReference>
<dbReference type="Gene3D" id="3.20.20.450">
    <property type="entry name" value="EAL domain"/>
    <property type="match status" value="1"/>
</dbReference>
<feature type="domain" description="EAL" evidence="3">
    <location>
        <begin position="392"/>
        <end position="649"/>
    </location>
</feature>
<dbReference type="InterPro" id="IPR001633">
    <property type="entry name" value="EAL_dom"/>
</dbReference>
<name>A0A510HF80_9ACTN</name>
<evidence type="ECO:0000313" key="5">
    <source>
        <dbReference type="EMBL" id="BBL78611.1"/>
    </source>
</evidence>
<dbReference type="InterPro" id="IPR052155">
    <property type="entry name" value="Biofilm_reg_signaling"/>
</dbReference>
<dbReference type="NCBIfam" id="TIGR00254">
    <property type="entry name" value="GGDEF"/>
    <property type="match status" value="1"/>
</dbReference>
<accession>A0A510HF80</accession>
<dbReference type="AlphaFoldDB" id="A0A510HF80"/>
<evidence type="ECO:0000259" key="3">
    <source>
        <dbReference type="PROSITE" id="PS50883"/>
    </source>
</evidence>
<protein>
    <recommendedName>
        <fullName evidence="7">Diguanylate cyclase/phosphodiesterase</fullName>
    </recommendedName>
</protein>
<dbReference type="FunFam" id="3.30.70.270:FF:000001">
    <property type="entry name" value="Diguanylate cyclase domain protein"/>
    <property type="match status" value="1"/>
</dbReference>
<keyword evidence="2" id="KW-0472">Membrane</keyword>
<dbReference type="PANTHER" id="PTHR44757">
    <property type="entry name" value="DIGUANYLATE CYCLASE DGCP"/>
    <property type="match status" value="1"/>
</dbReference>
<dbReference type="CDD" id="cd01948">
    <property type="entry name" value="EAL"/>
    <property type="match status" value="1"/>
</dbReference>
<dbReference type="InterPro" id="IPR035919">
    <property type="entry name" value="EAL_sf"/>
</dbReference>
<dbReference type="PROSITE" id="PS50887">
    <property type="entry name" value="GGDEF"/>
    <property type="match status" value="1"/>
</dbReference>
<dbReference type="Pfam" id="PF00563">
    <property type="entry name" value="EAL"/>
    <property type="match status" value="1"/>
</dbReference>
<dbReference type="EMBL" id="AP019791">
    <property type="protein sequence ID" value="BBL78611.1"/>
    <property type="molecule type" value="Genomic_DNA"/>
</dbReference>
<dbReference type="SUPFAM" id="SSF141868">
    <property type="entry name" value="EAL domain-like"/>
    <property type="match status" value="1"/>
</dbReference>
<dbReference type="PANTHER" id="PTHR44757:SF2">
    <property type="entry name" value="BIOFILM ARCHITECTURE MAINTENANCE PROTEIN MBAA"/>
    <property type="match status" value="1"/>
</dbReference>
<dbReference type="SUPFAM" id="SSF55073">
    <property type="entry name" value="Nucleotide cyclase"/>
    <property type="match status" value="1"/>
</dbReference>
<keyword evidence="2" id="KW-0812">Transmembrane</keyword>
<evidence type="ECO:0008006" key="7">
    <source>
        <dbReference type="Google" id="ProtNLM"/>
    </source>
</evidence>
<evidence type="ECO:0000256" key="2">
    <source>
        <dbReference type="SAM" id="Phobius"/>
    </source>
</evidence>
<evidence type="ECO:0000313" key="6">
    <source>
        <dbReference type="Proteomes" id="UP000318065"/>
    </source>
</evidence>
<evidence type="ECO:0000259" key="4">
    <source>
        <dbReference type="PROSITE" id="PS50887"/>
    </source>
</evidence>
<dbReference type="Proteomes" id="UP000318065">
    <property type="component" value="Chromosome"/>
</dbReference>
<feature type="domain" description="GGDEF" evidence="4">
    <location>
        <begin position="250"/>
        <end position="383"/>
    </location>
</feature>
<dbReference type="PROSITE" id="PS50883">
    <property type="entry name" value="EAL"/>
    <property type="match status" value="1"/>
</dbReference>
<feature type="transmembrane region" description="Helical" evidence="2">
    <location>
        <begin position="168"/>
        <end position="191"/>
    </location>
</feature>
<feature type="transmembrane region" description="Helical" evidence="2">
    <location>
        <begin position="27"/>
        <end position="47"/>
    </location>
</feature>
<gene>
    <name evidence="5" type="ORF">RxyAA322_04650</name>
</gene>
<dbReference type="InterPro" id="IPR043128">
    <property type="entry name" value="Rev_trsase/Diguanyl_cyclase"/>
</dbReference>
<feature type="region of interest" description="Disordered" evidence="1">
    <location>
        <begin position="652"/>
        <end position="677"/>
    </location>
</feature>
<keyword evidence="2" id="KW-1133">Transmembrane helix</keyword>